<name>A0A7J6W9V0_THATH</name>
<evidence type="ECO:0000256" key="2">
    <source>
        <dbReference type="SAM" id="SignalP"/>
    </source>
</evidence>
<keyword evidence="4" id="KW-1185">Reference proteome</keyword>
<reference evidence="3 4" key="1">
    <citation type="submission" date="2020-06" db="EMBL/GenBank/DDBJ databases">
        <title>Transcriptomic and genomic resources for Thalictrum thalictroides and T. hernandezii: Facilitating candidate gene discovery in an emerging model plant lineage.</title>
        <authorList>
            <person name="Arias T."/>
            <person name="Riano-Pachon D.M."/>
            <person name="Di Stilio V.S."/>
        </authorList>
    </citation>
    <scope>NUCLEOTIDE SEQUENCE [LARGE SCALE GENOMIC DNA]</scope>
    <source>
        <strain evidence="4">cv. WT478/WT964</strain>
        <tissue evidence="3">Leaves</tissue>
    </source>
</reference>
<dbReference type="EMBL" id="JABWDY010019731">
    <property type="protein sequence ID" value="KAF5193713.1"/>
    <property type="molecule type" value="Genomic_DNA"/>
</dbReference>
<comment type="caution">
    <text evidence="3">The sequence shown here is derived from an EMBL/GenBank/DDBJ whole genome shotgun (WGS) entry which is preliminary data.</text>
</comment>
<dbReference type="Proteomes" id="UP000554482">
    <property type="component" value="Unassembled WGS sequence"/>
</dbReference>
<accession>A0A7J6W9V0</accession>
<feature type="chain" id="PRO_5029491996" evidence="2">
    <location>
        <begin position="19"/>
        <end position="129"/>
    </location>
</feature>
<evidence type="ECO:0000256" key="1">
    <source>
        <dbReference type="SAM" id="MobiDB-lite"/>
    </source>
</evidence>
<organism evidence="3 4">
    <name type="scientific">Thalictrum thalictroides</name>
    <name type="common">Rue-anemone</name>
    <name type="synonym">Anemone thalictroides</name>
    <dbReference type="NCBI Taxonomy" id="46969"/>
    <lineage>
        <taxon>Eukaryota</taxon>
        <taxon>Viridiplantae</taxon>
        <taxon>Streptophyta</taxon>
        <taxon>Embryophyta</taxon>
        <taxon>Tracheophyta</taxon>
        <taxon>Spermatophyta</taxon>
        <taxon>Magnoliopsida</taxon>
        <taxon>Ranunculales</taxon>
        <taxon>Ranunculaceae</taxon>
        <taxon>Thalictroideae</taxon>
        <taxon>Thalictrum</taxon>
    </lineage>
</organism>
<sequence>MILLALNLLLLVSSFAFAQSGYVSNRFILKESGISKPVASISIDVSREVPKGPSSTELPSAFRTNHEVPSGPNPIIESPPAPAFRTNHEVPSGPNPIIESPPAPAFTTNHEVPSGPNPIIEAPPAPASN</sequence>
<evidence type="ECO:0000313" key="4">
    <source>
        <dbReference type="Proteomes" id="UP000554482"/>
    </source>
</evidence>
<gene>
    <name evidence="3" type="ORF">FRX31_016698</name>
</gene>
<protein>
    <submittedName>
        <fullName evidence="3">Uncharacterized protein</fullName>
    </submittedName>
</protein>
<proteinExistence type="predicted"/>
<feature type="signal peptide" evidence="2">
    <location>
        <begin position="1"/>
        <end position="18"/>
    </location>
</feature>
<dbReference type="PANTHER" id="PTHR37380">
    <property type="entry name" value="CLE FAMILY OSCLE501 PROTEIN"/>
    <property type="match status" value="1"/>
</dbReference>
<dbReference type="AlphaFoldDB" id="A0A7J6W9V0"/>
<keyword evidence="2" id="KW-0732">Signal</keyword>
<evidence type="ECO:0000313" key="3">
    <source>
        <dbReference type="EMBL" id="KAF5193713.1"/>
    </source>
</evidence>
<dbReference type="PANTHER" id="PTHR37380:SF1">
    <property type="entry name" value="CLE FAMILY OSCLE501 PROTEIN"/>
    <property type="match status" value="1"/>
</dbReference>
<feature type="region of interest" description="Disordered" evidence="1">
    <location>
        <begin position="45"/>
        <end position="129"/>
    </location>
</feature>